<comment type="similarity">
    <text evidence="2">Belongs to the GSP N family.</text>
</comment>
<evidence type="ECO:0000256" key="2">
    <source>
        <dbReference type="ARBA" id="ARBA00007208"/>
    </source>
</evidence>
<evidence type="ECO:0000256" key="7">
    <source>
        <dbReference type="ARBA" id="ARBA00022692"/>
    </source>
</evidence>
<keyword evidence="9" id="KW-0472">Membrane</keyword>
<evidence type="ECO:0000313" key="11">
    <source>
        <dbReference type="EMBL" id="MDX6849626.1"/>
    </source>
</evidence>
<evidence type="ECO:0000256" key="4">
    <source>
        <dbReference type="ARBA" id="ARBA00022448"/>
    </source>
</evidence>
<keyword evidence="7" id="KW-0812">Transmembrane</keyword>
<evidence type="ECO:0000256" key="10">
    <source>
        <dbReference type="ARBA" id="ARBA00030772"/>
    </source>
</evidence>
<dbReference type="RefSeq" id="WP_302724882.1">
    <property type="nucleotide sequence ID" value="NZ_JAULRU010000823.1"/>
</dbReference>
<protein>
    <recommendedName>
        <fullName evidence="3">Type II secretion system protein N</fullName>
    </recommendedName>
    <alternativeName>
        <fullName evidence="10">General secretion pathway protein N</fullName>
    </alternativeName>
</protein>
<keyword evidence="6" id="KW-0997">Cell inner membrane</keyword>
<dbReference type="Proteomes" id="UP001273505">
    <property type="component" value="Unassembled WGS sequence"/>
</dbReference>
<evidence type="ECO:0000256" key="5">
    <source>
        <dbReference type="ARBA" id="ARBA00022475"/>
    </source>
</evidence>
<sequence>MIRWIALGLLFWLAFVVTQIPATWGGYLMTNGTPLALSGISGTLWRGKANMASIQIDGRHYTLGSLDWTLKPLSILTLKPCAVVSTDFERQQISGTACAGIGGSITLTNANISVPAGLIQGLPEPSEITGQLSSHIETLKLSDNKLKALKGNLSWTKARLNNGQMWLNLGAFAADLSATAEGHIRADIFSLEGPIDLAGNVVMPLTGGIRIDTNFTFTETFARDVQADQWLPMVAEPLDDGRQRIKMTL</sequence>
<reference evidence="11 12" key="1">
    <citation type="submission" date="2023-11" db="EMBL/GenBank/DDBJ databases">
        <title>Gilvimarinus fulvus sp. nov., isolated from the surface of Kelp.</title>
        <authorList>
            <person name="Sun Y.Y."/>
            <person name="Gong Y."/>
            <person name="Du Z.J."/>
        </authorList>
    </citation>
    <scope>NUCLEOTIDE SEQUENCE [LARGE SCALE GENOMIC DNA]</scope>
    <source>
        <strain evidence="11 12">SDUM040013</strain>
    </source>
</reference>
<comment type="subcellular location">
    <subcellularLocation>
        <location evidence="1">Cell inner membrane</location>
    </subcellularLocation>
</comment>
<dbReference type="EMBL" id="JAXAFO010000013">
    <property type="protein sequence ID" value="MDX6849626.1"/>
    <property type="molecule type" value="Genomic_DNA"/>
</dbReference>
<keyword evidence="5" id="KW-1003">Cell membrane</keyword>
<dbReference type="InterPro" id="IPR022792">
    <property type="entry name" value="T2SS_protein-GspN"/>
</dbReference>
<evidence type="ECO:0000256" key="1">
    <source>
        <dbReference type="ARBA" id="ARBA00004533"/>
    </source>
</evidence>
<evidence type="ECO:0000256" key="9">
    <source>
        <dbReference type="ARBA" id="ARBA00023136"/>
    </source>
</evidence>
<comment type="caution">
    <text evidence="11">The sequence shown here is derived from an EMBL/GenBank/DDBJ whole genome shotgun (WGS) entry which is preliminary data.</text>
</comment>
<proteinExistence type="inferred from homology"/>
<dbReference type="Pfam" id="PF01203">
    <property type="entry name" value="T2SSN"/>
    <property type="match status" value="1"/>
</dbReference>
<keyword evidence="12" id="KW-1185">Reference proteome</keyword>
<evidence type="ECO:0000313" key="12">
    <source>
        <dbReference type="Proteomes" id="UP001273505"/>
    </source>
</evidence>
<evidence type="ECO:0000256" key="8">
    <source>
        <dbReference type="ARBA" id="ARBA00022927"/>
    </source>
</evidence>
<gene>
    <name evidence="11" type="ORF">SCD92_09650</name>
</gene>
<organism evidence="11 12">
    <name type="scientific">Gilvimarinus gilvus</name>
    <dbReference type="NCBI Taxonomy" id="3058038"/>
    <lineage>
        <taxon>Bacteria</taxon>
        <taxon>Pseudomonadati</taxon>
        <taxon>Pseudomonadota</taxon>
        <taxon>Gammaproteobacteria</taxon>
        <taxon>Cellvibrionales</taxon>
        <taxon>Cellvibrionaceae</taxon>
        <taxon>Gilvimarinus</taxon>
    </lineage>
</organism>
<evidence type="ECO:0000256" key="3">
    <source>
        <dbReference type="ARBA" id="ARBA00021563"/>
    </source>
</evidence>
<evidence type="ECO:0000256" key="6">
    <source>
        <dbReference type="ARBA" id="ARBA00022519"/>
    </source>
</evidence>
<name>A0ABU4RZP0_9GAMM</name>
<accession>A0ABU4RZP0</accession>
<keyword evidence="4" id="KW-0813">Transport</keyword>
<keyword evidence="8" id="KW-0653">Protein transport</keyword>